<feature type="compositionally biased region" description="Acidic residues" evidence="1">
    <location>
        <begin position="717"/>
        <end position="728"/>
    </location>
</feature>
<protein>
    <submittedName>
        <fullName evidence="2">Uncharacterized protein</fullName>
    </submittedName>
</protein>
<feature type="non-terminal residue" evidence="2">
    <location>
        <position position="1"/>
    </location>
</feature>
<reference evidence="3" key="1">
    <citation type="journal article" date="2015" name="PLoS Genet.">
        <title>Genome Sequence and Transcriptome Analyses of Chrysochromulina tobin: Metabolic Tools for Enhanced Algal Fitness in the Prominent Order Prymnesiales (Haptophyceae).</title>
        <authorList>
            <person name="Hovde B.T."/>
            <person name="Deodato C.R."/>
            <person name="Hunsperger H.M."/>
            <person name="Ryken S.A."/>
            <person name="Yost W."/>
            <person name="Jha R.K."/>
            <person name="Patterson J."/>
            <person name="Monnat R.J. Jr."/>
            <person name="Barlow S.B."/>
            <person name="Starkenburg S.R."/>
            <person name="Cattolico R.A."/>
        </authorList>
    </citation>
    <scope>NUCLEOTIDE SEQUENCE</scope>
    <source>
        <strain evidence="3">CCMP291</strain>
    </source>
</reference>
<evidence type="ECO:0000256" key="1">
    <source>
        <dbReference type="SAM" id="MobiDB-lite"/>
    </source>
</evidence>
<evidence type="ECO:0000313" key="2">
    <source>
        <dbReference type="EMBL" id="KOO53744.1"/>
    </source>
</evidence>
<dbReference type="Proteomes" id="UP000037460">
    <property type="component" value="Unassembled WGS sequence"/>
</dbReference>
<dbReference type="AlphaFoldDB" id="A0A0M0LRR7"/>
<feature type="compositionally biased region" description="Low complexity" evidence="1">
    <location>
        <begin position="39"/>
        <end position="49"/>
    </location>
</feature>
<feature type="non-terminal residue" evidence="2">
    <location>
        <position position="736"/>
    </location>
</feature>
<feature type="region of interest" description="Disordered" evidence="1">
    <location>
        <begin position="1"/>
        <end position="82"/>
    </location>
</feature>
<feature type="region of interest" description="Disordered" evidence="1">
    <location>
        <begin position="709"/>
        <end position="736"/>
    </location>
</feature>
<proteinExistence type="predicted"/>
<name>A0A0M0LRR7_9EUKA</name>
<sequence>VFTPYGDLDGTIDPSGAGAWHNIWDDTPQPGQRGYQPGSSSASSEWPSSALERSMFCNPPGPPPAATTTPVEPSHGMGGQLVPFGVQQQSRLHNTRSDSSVGMPGSRLQHIMQGLRESNQAEELKARAEQVARAIAGEQEEVRRALLSYPEGHYVWNTIRDKQPRKPALPSRNRLYIAANTARDTIPASATYLLHQQHLAEQPSTHAAQQRALVVPTGQHSGLEQYQPIGVAVPMEAALQGDGRYVAWAKASCAISEAVQLLMPAQLGRNKKGGPLITGKMRDQANRTRAACQLASALSLQTIAGIWGRDLIKTAMRLHDDEPYSVNCADELVTFLARWGTSTLKGALSTLTRLRAYAEAKGEYDAADNDTYPAQLTNSFLDEVNVKAVDAAKAYRDKAEAEGRVLTAQQQRRDGRTAAKTAFRSLRWLLDNVKMATAADDALVCKRKFGTTTSIPTPALEPPHYAQLCYLATHHHSRVVRGTAAGFALVASQTSRFKQAQACAILAEKNGVLYTCVQVDKSNEPHKQSPRPAFGPILDAYGSRGVIDEVYDALRDVEDGCFLVRDNDSASGAPVEGCAFTNGPILGGRADAALQFLLSLPPLACKPPSLLEFKVHSLKPMMLKHAARMLLGPIERHGLGRFSGSAAQSATLVPEPAELKKHRLKCAVLPDRYAQSTAFARDARMAVRVSKDIQRLASAHTIEELAAMDWAEGPGTDGDDAPDAEAANDAEPAPAQ</sequence>
<evidence type="ECO:0000313" key="3">
    <source>
        <dbReference type="Proteomes" id="UP000037460"/>
    </source>
</evidence>
<organism evidence="2 3">
    <name type="scientific">Chrysochromulina tobinii</name>
    <dbReference type="NCBI Taxonomy" id="1460289"/>
    <lineage>
        <taxon>Eukaryota</taxon>
        <taxon>Haptista</taxon>
        <taxon>Haptophyta</taxon>
        <taxon>Prymnesiophyceae</taxon>
        <taxon>Prymnesiales</taxon>
        <taxon>Chrysochromulinaceae</taxon>
        <taxon>Chrysochromulina</taxon>
    </lineage>
</organism>
<dbReference type="EMBL" id="JWZX01000088">
    <property type="protein sequence ID" value="KOO53744.1"/>
    <property type="molecule type" value="Genomic_DNA"/>
</dbReference>
<gene>
    <name evidence="2" type="ORF">Ctob_016534</name>
</gene>
<keyword evidence="3" id="KW-1185">Reference proteome</keyword>
<comment type="caution">
    <text evidence="2">The sequence shown here is derived from an EMBL/GenBank/DDBJ whole genome shotgun (WGS) entry which is preliminary data.</text>
</comment>
<accession>A0A0M0LRR7</accession>